<dbReference type="InterPro" id="IPR018306">
    <property type="entry name" value="Phage_T5_Orf172_DNA-bd"/>
</dbReference>
<proteinExistence type="predicted"/>
<protein>
    <recommendedName>
        <fullName evidence="1">Bacteriophage T5 Orf172 DNA-binding domain-containing protein</fullName>
    </recommendedName>
</protein>
<organism evidence="2 3">
    <name type="scientific">Marasmius crinis-equi</name>
    <dbReference type="NCBI Taxonomy" id="585013"/>
    <lineage>
        <taxon>Eukaryota</taxon>
        <taxon>Fungi</taxon>
        <taxon>Dikarya</taxon>
        <taxon>Basidiomycota</taxon>
        <taxon>Agaricomycotina</taxon>
        <taxon>Agaricomycetes</taxon>
        <taxon>Agaricomycetidae</taxon>
        <taxon>Agaricales</taxon>
        <taxon>Marasmiineae</taxon>
        <taxon>Marasmiaceae</taxon>
        <taxon>Marasmius</taxon>
    </lineage>
</organism>
<accession>A0ABR3EPD2</accession>
<evidence type="ECO:0000313" key="2">
    <source>
        <dbReference type="EMBL" id="KAL0564691.1"/>
    </source>
</evidence>
<comment type="caution">
    <text evidence="2">The sequence shown here is derived from an EMBL/GenBank/DDBJ whole genome shotgun (WGS) entry which is preliminary data.</text>
</comment>
<sequence>MTAWEPMGHWTVKHHHKAERLVHQKMKIEGFRKFDQDCPCGKDHQELFVLRGTTLMKGLAMAEGIIWQHLKL</sequence>
<feature type="domain" description="Bacteriophage T5 Orf172 DNA-binding" evidence="1">
    <location>
        <begin position="9"/>
        <end position="51"/>
    </location>
</feature>
<dbReference type="Pfam" id="PF10544">
    <property type="entry name" value="T5orf172"/>
    <property type="match status" value="1"/>
</dbReference>
<keyword evidence="3" id="KW-1185">Reference proteome</keyword>
<evidence type="ECO:0000259" key="1">
    <source>
        <dbReference type="Pfam" id="PF10544"/>
    </source>
</evidence>
<evidence type="ECO:0000313" key="3">
    <source>
        <dbReference type="Proteomes" id="UP001465976"/>
    </source>
</evidence>
<gene>
    <name evidence="2" type="ORF">V5O48_017350</name>
</gene>
<reference evidence="2 3" key="1">
    <citation type="submission" date="2024-02" db="EMBL/GenBank/DDBJ databases">
        <title>A draft genome for the cacao thread blight pathogen Marasmius crinis-equi.</title>
        <authorList>
            <person name="Cohen S.P."/>
            <person name="Baruah I.K."/>
            <person name="Amoako-Attah I."/>
            <person name="Bukari Y."/>
            <person name="Meinhardt L.W."/>
            <person name="Bailey B.A."/>
        </authorList>
    </citation>
    <scope>NUCLEOTIDE SEQUENCE [LARGE SCALE GENOMIC DNA]</scope>
    <source>
        <strain evidence="2 3">GH-76</strain>
    </source>
</reference>
<dbReference type="Proteomes" id="UP001465976">
    <property type="component" value="Unassembled WGS sequence"/>
</dbReference>
<name>A0ABR3EPD2_9AGAR</name>
<dbReference type="EMBL" id="JBAHYK010002626">
    <property type="protein sequence ID" value="KAL0564691.1"/>
    <property type="molecule type" value="Genomic_DNA"/>
</dbReference>